<keyword evidence="1" id="KW-0396">Initiation factor</keyword>
<sequence>MTSELEKIISGIISLRGSCIKQYPEDVKVKLAYVRDKCLLAERQEGNVPLHWRRSGLGGSSGNSGNSGNNNTVKHRIINTPNHWRGKEQGQNKSQETNSHFRSGGSQNQGHIQTQHIGRYISKFKKQESPVEEKILNQVILNKLNKFSAANYNDIKLFLQQILDSDEKEFLQSFMLLVFKKAASEPTFCSLYAKLISELSVSYKTIKEELECLYNEYLTIFEEVSEVETKTYENFIQRNREKIHRLGYSQFLAELTSLGVLEQDQLEKLYSTILTQICIHAKDGQTKQQLIDEYIDCLLRMTRAFQKKSQSQPLRPKLLQIRQGLAKTCEDSMTNILSNLTTEYPGISKKASFAIMDCLDIFRDA</sequence>
<dbReference type="GO" id="GO:0003743">
    <property type="term" value="F:translation initiation factor activity"/>
    <property type="evidence" value="ECO:0007669"/>
    <property type="project" value="UniProtKB-KW"/>
</dbReference>
<dbReference type="InterPro" id="IPR016024">
    <property type="entry name" value="ARM-type_fold"/>
</dbReference>
<reference evidence="5" key="1">
    <citation type="journal article" date="2020" name="Nature">
        <title>Giant virus diversity and host interactions through global metagenomics.</title>
        <authorList>
            <person name="Schulz F."/>
            <person name="Roux S."/>
            <person name="Paez-Espino D."/>
            <person name="Jungbluth S."/>
            <person name="Walsh D.A."/>
            <person name="Denef V.J."/>
            <person name="McMahon K.D."/>
            <person name="Konstantinidis K.T."/>
            <person name="Eloe-Fadrosh E.A."/>
            <person name="Kyrpides N.C."/>
            <person name="Woyke T."/>
        </authorList>
    </citation>
    <scope>NUCLEOTIDE SEQUENCE</scope>
    <source>
        <strain evidence="5">GVMAG-M-3300023179-97</strain>
    </source>
</reference>
<feature type="compositionally biased region" description="Polar residues" evidence="3">
    <location>
        <begin position="91"/>
        <end position="112"/>
    </location>
</feature>
<feature type="domain" description="MIF4G" evidence="4">
    <location>
        <begin position="142"/>
        <end position="361"/>
    </location>
</feature>
<dbReference type="GO" id="GO:0016281">
    <property type="term" value="C:eukaryotic translation initiation factor 4F complex"/>
    <property type="evidence" value="ECO:0007669"/>
    <property type="project" value="TreeGrafter"/>
</dbReference>
<dbReference type="Gene3D" id="1.25.40.180">
    <property type="match status" value="1"/>
</dbReference>
<dbReference type="Pfam" id="PF02854">
    <property type="entry name" value="MIF4G"/>
    <property type="match status" value="1"/>
</dbReference>
<dbReference type="SUPFAM" id="SSF48371">
    <property type="entry name" value="ARM repeat"/>
    <property type="match status" value="1"/>
</dbReference>
<evidence type="ECO:0000256" key="3">
    <source>
        <dbReference type="SAM" id="MobiDB-lite"/>
    </source>
</evidence>
<dbReference type="EMBL" id="MN739942">
    <property type="protein sequence ID" value="QHT78893.1"/>
    <property type="molecule type" value="Genomic_DNA"/>
</dbReference>
<evidence type="ECO:0000313" key="5">
    <source>
        <dbReference type="EMBL" id="QHT78893.1"/>
    </source>
</evidence>
<evidence type="ECO:0000256" key="1">
    <source>
        <dbReference type="ARBA" id="ARBA00022540"/>
    </source>
</evidence>
<accession>A0A6C0HFT8</accession>
<dbReference type="PANTHER" id="PTHR23253">
    <property type="entry name" value="EUKARYOTIC TRANSLATION INITIATION FACTOR 4 GAMMA"/>
    <property type="match status" value="1"/>
</dbReference>
<dbReference type="InterPro" id="IPR003890">
    <property type="entry name" value="MIF4G-like_typ-3"/>
</dbReference>
<keyword evidence="2" id="KW-0648">Protein biosynthesis</keyword>
<dbReference type="AlphaFoldDB" id="A0A6C0HFT8"/>
<name>A0A6C0HFT8_9ZZZZ</name>
<evidence type="ECO:0000256" key="2">
    <source>
        <dbReference type="ARBA" id="ARBA00022917"/>
    </source>
</evidence>
<feature type="region of interest" description="Disordered" evidence="3">
    <location>
        <begin position="51"/>
        <end position="112"/>
    </location>
</feature>
<dbReference type="PANTHER" id="PTHR23253:SF9">
    <property type="entry name" value="EUKARYOTIC TRANSLATION INITIATION FACTOR 4 GAMMA 2"/>
    <property type="match status" value="1"/>
</dbReference>
<organism evidence="5">
    <name type="scientific">viral metagenome</name>
    <dbReference type="NCBI Taxonomy" id="1070528"/>
    <lineage>
        <taxon>unclassified sequences</taxon>
        <taxon>metagenomes</taxon>
        <taxon>organismal metagenomes</taxon>
    </lineage>
</organism>
<proteinExistence type="predicted"/>
<dbReference type="GO" id="GO:0003729">
    <property type="term" value="F:mRNA binding"/>
    <property type="evidence" value="ECO:0007669"/>
    <property type="project" value="TreeGrafter"/>
</dbReference>
<evidence type="ECO:0000259" key="4">
    <source>
        <dbReference type="Pfam" id="PF02854"/>
    </source>
</evidence>
<protein>
    <recommendedName>
        <fullName evidence="4">MIF4G domain-containing protein</fullName>
    </recommendedName>
</protein>